<dbReference type="InterPro" id="IPR055378">
    <property type="entry name" value="GH3_C"/>
</dbReference>
<dbReference type="Proteomes" id="UP000001514">
    <property type="component" value="Unassembled WGS sequence"/>
</dbReference>
<dbReference type="SUPFAM" id="SSF117281">
    <property type="entry name" value="Kelch motif"/>
    <property type="match status" value="1"/>
</dbReference>
<dbReference type="KEGG" id="smo:SELMODRAFT_421384"/>
<organism evidence="5">
    <name type="scientific">Selaginella moellendorffii</name>
    <name type="common">Spikemoss</name>
    <dbReference type="NCBI Taxonomy" id="88036"/>
    <lineage>
        <taxon>Eukaryota</taxon>
        <taxon>Viridiplantae</taxon>
        <taxon>Streptophyta</taxon>
        <taxon>Embryophyta</taxon>
        <taxon>Tracheophyta</taxon>
        <taxon>Lycopodiopsida</taxon>
        <taxon>Selaginellales</taxon>
        <taxon>Selaginellaceae</taxon>
        <taxon>Selaginella</taxon>
    </lineage>
</organism>
<accession>D8SF38</accession>
<dbReference type="EMBL" id="GL377616">
    <property type="protein sequence ID" value="EFJ17090.1"/>
    <property type="molecule type" value="Genomic_DNA"/>
</dbReference>
<dbReference type="Gramene" id="EFJ17090">
    <property type="protein sequence ID" value="EFJ17090"/>
    <property type="gene ID" value="SELMODRAFT_421384"/>
</dbReference>
<dbReference type="PANTHER" id="PTHR46093">
    <property type="entry name" value="ACYL-COA-BINDING DOMAIN-CONTAINING PROTEIN 5"/>
    <property type="match status" value="1"/>
</dbReference>
<evidence type="ECO:0000313" key="5">
    <source>
        <dbReference type="Proteomes" id="UP000001514"/>
    </source>
</evidence>
<feature type="domain" description="GH3 C-terminal" evidence="3">
    <location>
        <begin position="451"/>
        <end position="510"/>
    </location>
</feature>
<keyword evidence="2" id="KW-0677">Repeat</keyword>
<dbReference type="Gene3D" id="2.120.10.80">
    <property type="entry name" value="Kelch-type beta propeller"/>
    <property type="match status" value="1"/>
</dbReference>
<dbReference type="Pfam" id="PF23572">
    <property type="entry name" value="GH3_C"/>
    <property type="match status" value="1"/>
</dbReference>
<dbReference type="PANTHER" id="PTHR46093:SF3">
    <property type="entry name" value="ACYL-COA-BINDING DOMAIN-CONTAINING PROTEIN 4"/>
    <property type="match status" value="1"/>
</dbReference>
<sequence length="518" mass="58211">MTWTLIIQAFAKMRHTINVFWLMEQDELQPFAEERCSSPMGTYTTASHPQARCLHGAVVLDQKKYVVGGRCEDKYLSDALQVYEFEAMMLVSPCNNDWRLERVVTRLPYSGEDFHGRTLDDVYTFDLETKVWERGSTSGMRPPGFCFHGDASINGNYLYLFSGCDNKLYMLDLKTVSETRFLLKAQELIVAVAQKRWSSAPMEFPAAPTSIAWLLDLGKNATSLVGVSLVHAKIKDYACLIASGGDHGQLSVFKLDTMKSYPATPSKADLPSYCRVRDRDDSVVGTVSVSEGGKPVADVAGAIELLTGQAGLLQRNGVALTRGDLVYPGEELEFYEVLKPGNMDLHRMNLAACKHFLSRINIKVMRGEGWLVPLMEFDAEPFVWTWNVSRDAAMNYLWRHGVPRYSMLRVHYVVNSDREHEIEKTAQFCINKATVPPIFLEIDYSKTQDLEKCCVDVHNPEYTRKGMDGLINSFELVIVKKGTLARLMEEAVRNGTSPAQFKTPRCVASSRTSEALNS</sequence>
<name>D8SF38_SELML</name>
<dbReference type="InterPro" id="IPR015915">
    <property type="entry name" value="Kelch-typ_b-propeller"/>
</dbReference>
<protein>
    <recommendedName>
        <fullName evidence="3">GH3 C-terminal domain-containing protein</fullName>
    </recommendedName>
</protein>
<keyword evidence="1" id="KW-0880">Kelch repeat</keyword>
<proteinExistence type="predicted"/>
<dbReference type="AlphaFoldDB" id="D8SF38"/>
<reference evidence="4 5" key="1">
    <citation type="journal article" date="2011" name="Science">
        <title>The Selaginella genome identifies genetic changes associated with the evolution of vascular plants.</title>
        <authorList>
            <person name="Banks J.A."/>
            <person name="Nishiyama T."/>
            <person name="Hasebe M."/>
            <person name="Bowman J.L."/>
            <person name="Gribskov M."/>
            <person name="dePamphilis C."/>
            <person name="Albert V.A."/>
            <person name="Aono N."/>
            <person name="Aoyama T."/>
            <person name="Ambrose B.A."/>
            <person name="Ashton N.W."/>
            <person name="Axtell M.J."/>
            <person name="Barker E."/>
            <person name="Barker M.S."/>
            <person name="Bennetzen J.L."/>
            <person name="Bonawitz N.D."/>
            <person name="Chapple C."/>
            <person name="Cheng C."/>
            <person name="Correa L.G."/>
            <person name="Dacre M."/>
            <person name="DeBarry J."/>
            <person name="Dreyer I."/>
            <person name="Elias M."/>
            <person name="Engstrom E.M."/>
            <person name="Estelle M."/>
            <person name="Feng L."/>
            <person name="Finet C."/>
            <person name="Floyd S.K."/>
            <person name="Frommer W.B."/>
            <person name="Fujita T."/>
            <person name="Gramzow L."/>
            <person name="Gutensohn M."/>
            <person name="Harholt J."/>
            <person name="Hattori M."/>
            <person name="Heyl A."/>
            <person name="Hirai T."/>
            <person name="Hiwatashi Y."/>
            <person name="Ishikawa M."/>
            <person name="Iwata M."/>
            <person name="Karol K.G."/>
            <person name="Koehler B."/>
            <person name="Kolukisaoglu U."/>
            <person name="Kubo M."/>
            <person name="Kurata T."/>
            <person name="Lalonde S."/>
            <person name="Li K."/>
            <person name="Li Y."/>
            <person name="Litt A."/>
            <person name="Lyons E."/>
            <person name="Manning G."/>
            <person name="Maruyama T."/>
            <person name="Michael T.P."/>
            <person name="Mikami K."/>
            <person name="Miyazaki S."/>
            <person name="Morinaga S."/>
            <person name="Murata T."/>
            <person name="Mueller-Roeber B."/>
            <person name="Nelson D.R."/>
            <person name="Obara M."/>
            <person name="Oguri Y."/>
            <person name="Olmstead R.G."/>
            <person name="Onodera N."/>
            <person name="Petersen B.L."/>
            <person name="Pils B."/>
            <person name="Prigge M."/>
            <person name="Rensing S.A."/>
            <person name="Riano-Pachon D.M."/>
            <person name="Roberts A.W."/>
            <person name="Sato Y."/>
            <person name="Scheller H.V."/>
            <person name="Schulz B."/>
            <person name="Schulz C."/>
            <person name="Shakirov E.V."/>
            <person name="Shibagaki N."/>
            <person name="Shinohara N."/>
            <person name="Shippen D.E."/>
            <person name="Soerensen I."/>
            <person name="Sotooka R."/>
            <person name="Sugimoto N."/>
            <person name="Sugita M."/>
            <person name="Sumikawa N."/>
            <person name="Tanurdzic M."/>
            <person name="Theissen G."/>
            <person name="Ulvskov P."/>
            <person name="Wakazuki S."/>
            <person name="Weng J.K."/>
            <person name="Willats W.W."/>
            <person name="Wipf D."/>
            <person name="Wolf P.G."/>
            <person name="Yang L."/>
            <person name="Zimmer A.D."/>
            <person name="Zhu Q."/>
            <person name="Mitros T."/>
            <person name="Hellsten U."/>
            <person name="Loque D."/>
            <person name="Otillar R."/>
            <person name="Salamov A."/>
            <person name="Schmutz J."/>
            <person name="Shapiro H."/>
            <person name="Lindquist E."/>
            <person name="Lucas S."/>
            <person name="Rokhsar D."/>
            <person name="Grigoriev I.V."/>
        </authorList>
    </citation>
    <scope>NUCLEOTIDE SEQUENCE [LARGE SCALE GENOMIC DNA]</scope>
</reference>
<gene>
    <name evidence="4" type="ORF">SELMODRAFT_421384</name>
</gene>
<dbReference type="InParanoid" id="D8SF38"/>
<keyword evidence="5" id="KW-1185">Reference proteome</keyword>
<evidence type="ECO:0000259" key="3">
    <source>
        <dbReference type="Pfam" id="PF23572"/>
    </source>
</evidence>
<evidence type="ECO:0000256" key="1">
    <source>
        <dbReference type="ARBA" id="ARBA00022441"/>
    </source>
</evidence>
<dbReference type="HOGENOM" id="CLU_526191_0_0_1"/>
<evidence type="ECO:0000256" key="2">
    <source>
        <dbReference type="ARBA" id="ARBA00022737"/>
    </source>
</evidence>
<evidence type="ECO:0000313" key="4">
    <source>
        <dbReference type="EMBL" id="EFJ17090.1"/>
    </source>
</evidence>